<reference evidence="3 4" key="1">
    <citation type="submission" date="2018-05" db="EMBL/GenBank/DDBJ databases">
        <title>Chitinophaga sp. K3CV102501T nov., isolated from isolated from a monsoon evergreen broad-leaved forest soil.</title>
        <authorList>
            <person name="Lv Y."/>
        </authorList>
    </citation>
    <scope>NUCLEOTIDE SEQUENCE [LARGE SCALE GENOMIC DNA]</scope>
    <source>
        <strain evidence="3 4">GDMCC 1.1325</strain>
    </source>
</reference>
<gene>
    <name evidence="3" type="ORF">DF182_03905</name>
</gene>
<dbReference type="Proteomes" id="UP000253410">
    <property type="component" value="Unassembled WGS sequence"/>
</dbReference>
<dbReference type="Gene3D" id="3.40.50.720">
    <property type="entry name" value="NAD(P)-binding Rossmann-like Domain"/>
    <property type="match status" value="1"/>
</dbReference>
<name>A0A365XZF5_9BACT</name>
<dbReference type="Pfam" id="PF01370">
    <property type="entry name" value="Epimerase"/>
    <property type="match status" value="1"/>
</dbReference>
<comment type="caution">
    <text evidence="3">The sequence shown here is derived from an EMBL/GenBank/DDBJ whole genome shotgun (WGS) entry which is preliminary data.</text>
</comment>
<evidence type="ECO:0000313" key="3">
    <source>
        <dbReference type="EMBL" id="RBL91759.1"/>
    </source>
</evidence>
<dbReference type="RefSeq" id="WP_113614359.1">
    <property type="nucleotide sequence ID" value="NZ_QFFJ01000001.1"/>
</dbReference>
<organism evidence="3 4">
    <name type="scientific">Chitinophaga flava</name>
    <dbReference type="NCBI Taxonomy" id="2259036"/>
    <lineage>
        <taxon>Bacteria</taxon>
        <taxon>Pseudomonadati</taxon>
        <taxon>Bacteroidota</taxon>
        <taxon>Chitinophagia</taxon>
        <taxon>Chitinophagales</taxon>
        <taxon>Chitinophagaceae</taxon>
        <taxon>Chitinophaga</taxon>
    </lineage>
</organism>
<dbReference type="AlphaFoldDB" id="A0A365XZF5"/>
<keyword evidence="4" id="KW-1185">Reference proteome</keyword>
<accession>A0A365XZF5</accession>
<comment type="similarity">
    <text evidence="1">Belongs to the NAD(P)-dependent epimerase/dehydratase family.</text>
</comment>
<sequence length="353" mass="39432">MRSILITGGAGFVGSYLAIALKEKYPAYKLYVLDNLKRRGSELNLVRLKEAGVEFVHGDIRSAEDLNQLPALDLIIEASAEPSVLAGITSAPDYLINTNLVGAINCLNLAAKNKADFIFLSTSRIYPINQIEKIATFETDTRFEISQEQIIQGVGPEGLAEDFPLDGYRSLYGCTKLSAEYFIQEYRQFYGIRTVINRCGLLSGPWQMGKSDQGVVGLWVARHFWKQPLSYIGFGGTGKQTRDVLHVADLFNCIDYQIHHMDQVDGECLNVGGGRETSTSLLELTALCQEITGNKVPIQQVPETRPADIKTFITDSTRIKQMTGWKPMATKEQLITDILNWLRTNENHLKHIL</sequence>
<evidence type="ECO:0000256" key="1">
    <source>
        <dbReference type="ARBA" id="ARBA00007637"/>
    </source>
</evidence>
<dbReference type="OrthoDB" id="9810015at2"/>
<evidence type="ECO:0000313" key="4">
    <source>
        <dbReference type="Proteomes" id="UP000253410"/>
    </source>
</evidence>
<protein>
    <submittedName>
        <fullName evidence="3">3-beta hydroxysteroid dehydrogenase</fullName>
    </submittedName>
</protein>
<dbReference type="PANTHER" id="PTHR43000">
    <property type="entry name" value="DTDP-D-GLUCOSE 4,6-DEHYDRATASE-RELATED"/>
    <property type="match status" value="1"/>
</dbReference>
<proteinExistence type="inferred from homology"/>
<dbReference type="EMBL" id="QFFJ01000001">
    <property type="protein sequence ID" value="RBL91759.1"/>
    <property type="molecule type" value="Genomic_DNA"/>
</dbReference>
<feature type="domain" description="NAD-dependent epimerase/dehydratase" evidence="2">
    <location>
        <begin position="4"/>
        <end position="272"/>
    </location>
</feature>
<dbReference type="InterPro" id="IPR036291">
    <property type="entry name" value="NAD(P)-bd_dom_sf"/>
</dbReference>
<dbReference type="SUPFAM" id="SSF51735">
    <property type="entry name" value="NAD(P)-binding Rossmann-fold domains"/>
    <property type="match status" value="1"/>
</dbReference>
<dbReference type="InterPro" id="IPR001509">
    <property type="entry name" value="Epimerase_deHydtase"/>
</dbReference>
<evidence type="ECO:0000259" key="2">
    <source>
        <dbReference type="Pfam" id="PF01370"/>
    </source>
</evidence>